<evidence type="ECO:0000256" key="2">
    <source>
        <dbReference type="ARBA" id="ARBA00022801"/>
    </source>
</evidence>
<dbReference type="SUPFAM" id="SSF52113">
    <property type="entry name" value="BRCT domain"/>
    <property type="match status" value="1"/>
</dbReference>
<reference evidence="5 6" key="1">
    <citation type="submission" date="2024-06" db="EMBL/GenBank/DDBJ databases">
        <title>The Natural Products Discovery Center: Release of the First 8490 Sequenced Strains for Exploring Actinobacteria Biosynthetic Diversity.</title>
        <authorList>
            <person name="Kalkreuter E."/>
            <person name="Kautsar S.A."/>
            <person name="Yang D."/>
            <person name="Bader C.D."/>
            <person name="Teijaro C.N."/>
            <person name="Fluegel L."/>
            <person name="Davis C.M."/>
            <person name="Simpson J.R."/>
            <person name="Lauterbach L."/>
            <person name="Steele A.D."/>
            <person name="Gui C."/>
            <person name="Meng S."/>
            <person name="Li G."/>
            <person name="Viehrig K."/>
            <person name="Ye F."/>
            <person name="Su P."/>
            <person name="Kiefer A.F."/>
            <person name="Nichols A."/>
            <person name="Cepeda A.J."/>
            <person name="Yan W."/>
            <person name="Fan B."/>
            <person name="Jiang Y."/>
            <person name="Adhikari A."/>
            <person name="Zheng C.-J."/>
            <person name="Schuster L."/>
            <person name="Cowan T.M."/>
            <person name="Smanski M.J."/>
            <person name="Chevrette M.G."/>
            <person name="De Carvalho L.P.S."/>
            <person name="Shen B."/>
        </authorList>
    </citation>
    <scope>NUCLEOTIDE SEQUENCE [LARGE SCALE GENOMIC DNA]</scope>
    <source>
        <strain evidence="5 6">NPDC019708</strain>
    </source>
</reference>
<dbReference type="InterPro" id="IPR003325">
    <property type="entry name" value="TerD"/>
</dbReference>
<evidence type="ECO:0000256" key="3">
    <source>
        <dbReference type="ARBA" id="ARBA00022839"/>
    </source>
</evidence>
<protein>
    <submittedName>
        <fullName evidence="5">TerD family protein</fullName>
    </submittedName>
</protein>
<dbReference type="Gene3D" id="3.40.50.10190">
    <property type="entry name" value="BRCT domain"/>
    <property type="match status" value="1"/>
</dbReference>
<dbReference type="CDD" id="cd06974">
    <property type="entry name" value="TerD_like"/>
    <property type="match status" value="1"/>
</dbReference>
<comment type="caution">
    <text evidence="5">The sequence shown here is derived from an EMBL/GenBank/DDBJ whole genome shotgun (WGS) entry which is preliminary data.</text>
</comment>
<dbReference type="NCBIfam" id="TIGR00573">
    <property type="entry name" value="dnaq"/>
    <property type="match status" value="1"/>
</dbReference>
<evidence type="ECO:0000313" key="6">
    <source>
        <dbReference type="Proteomes" id="UP001550628"/>
    </source>
</evidence>
<keyword evidence="3" id="KW-0269">Exonuclease</keyword>
<evidence type="ECO:0000256" key="1">
    <source>
        <dbReference type="ARBA" id="ARBA00022722"/>
    </source>
</evidence>
<keyword evidence="6" id="KW-1185">Reference proteome</keyword>
<accession>A0ABV2WXS1</accession>
<gene>
    <name evidence="5" type="ORF">ABZ510_27985</name>
</gene>
<keyword evidence="2" id="KW-0378">Hydrolase</keyword>
<dbReference type="PANTHER" id="PTHR30231:SF4">
    <property type="entry name" value="PROTEIN NEN2"/>
    <property type="match status" value="1"/>
</dbReference>
<organism evidence="5 6">
    <name type="scientific">Nocardia rhamnosiphila</name>
    <dbReference type="NCBI Taxonomy" id="426716"/>
    <lineage>
        <taxon>Bacteria</taxon>
        <taxon>Bacillati</taxon>
        <taxon>Actinomycetota</taxon>
        <taxon>Actinomycetes</taxon>
        <taxon>Mycobacteriales</taxon>
        <taxon>Nocardiaceae</taxon>
        <taxon>Nocardia</taxon>
    </lineage>
</organism>
<dbReference type="SUPFAM" id="SSF53098">
    <property type="entry name" value="Ribonuclease H-like"/>
    <property type="match status" value="1"/>
</dbReference>
<dbReference type="InterPro" id="IPR036397">
    <property type="entry name" value="RNaseH_sf"/>
</dbReference>
<dbReference type="CDD" id="cd06127">
    <property type="entry name" value="DEDDh"/>
    <property type="match status" value="1"/>
</dbReference>
<evidence type="ECO:0000259" key="4">
    <source>
        <dbReference type="SMART" id="SM00479"/>
    </source>
</evidence>
<dbReference type="Pfam" id="PF00929">
    <property type="entry name" value="RNase_T"/>
    <property type="match status" value="1"/>
</dbReference>
<proteinExistence type="predicted"/>
<dbReference type="InterPro" id="IPR006054">
    <property type="entry name" value="DnaQ"/>
</dbReference>
<dbReference type="EMBL" id="JBEYBF010000026">
    <property type="protein sequence ID" value="MEU1955682.1"/>
    <property type="molecule type" value="Genomic_DNA"/>
</dbReference>
<keyword evidence="1" id="KW-0540">Nuclease</keyword>
<dbReference type="Gene3D" id="2.60.60.30">
    <property type="entry name" value="sav2460 like domains"/>
    <property type="match status" value="1"/>
</dbReference>
<feature type="domain" description="Exonuclease" evidence="4">
    <location>
        <begin position="18"/>
        <end position="183"/>
    </location>
</feature>
<dbReference type="InterPro" id="IPR013520">
    <property type="entry name" value="Ribonucl_H"/>
</dbReference>
<dbReference type="PANTHER" id="PTHR30231">
    <property type="entry name" value="DNA POLYMERASE III SUBUNIT EPSILON"/>
    <property type="match status" value="1"/>
</dbReference>
<evidence type="ECO:0000313" key="5">
    <source>
        <dbReference type="EMBL" id="MEU1955682.1"/>
    </source>
</evidence>
<dbReference type="Pfam" id="PF02342">
    <property type="entry name" value="TerD"/>
    <property type="match status" value="1"/>
</dbReference>
<dbReference type="InterPro" id="IPR012337">
    <property type="entry name" value="RNaseH-like_sf"/>
</dbReference>
<dbReference type="SMART" id="SM00479">
    <property type="entry name" value="EXOIII"/>
    <property type="match status" value="1"/>
</dbReference>
<name>A0ABV2WXS1_9NOCA</name>
<dbReference type="Proteomes" id="UP001550628">
    <property type="component" value="Unassembled WGS sequence"/>
</dbReference>
<dbReference type="RefSeq" id="WP_356959721.1">
    <property type="nucleotide sequence ID" value="NZ_JBEYBD010000033.1"/>
</dbReference>
<sequence>MQPDSVVSAVSSGAGLGSFTVVDVETSGLSAADHRVLSVAALALDSDGVVVREFHTLVDSGCDPGPVHIHGLTRELLSGAPRFENIEAELTQLLAGRVMVAHNAGFDYGFLAGEYGRIGASLPVGNRLCTLALARRVALPVSDCRLATLATHYGIQQQRAHDALDDARVLAAVLRCLVADAAHLGITLPMLACPPDRSGAGRRSAWPSTPPKTRCEFEYPGRFTDGGVLVRGMKVAFTGDTRVDRAELISRAVAAGLDVTGAVSGRTSALVTNAQESLTGKARAARGYRTPIMTEQTFLMLLERIQPGTPKNMSEPAGKAGSVRGKRTEAAGPLAGRRVLVLGGPHNAAVEARSRIADLGASVAVNMSASVSDVLALDDAQSDPRLGRAVARGLPVHGPELLDSPSSSSPGGVNAQEIAEPHTMSRGQVMDLPIEALGTEWFVRVLWTQSESYEVDVVGFLLDSGEKVRHDPDFVFYNQPAGDGACLTADGPSEQSVELSIEQLPQHCARVAIAAAIDGDSVTFGTVGAIEIEVTAGSEAGVFARATLDAATEERTLILVEVYRRGETWRLRAVGQGYSSGLGELARSYGVDVSGN</sequence>
<dbReference type="Gene3D" id="3.30.420.10">
    <property type="entry name" value="Ribonuclease H-like superfamily/Ribonuclease H"/>
    <property type="match status" value="1"/>
</dbReference>
<dbReference type="InterPro" id="IPR036420">
    <property type="entry name" value="BRCT_dom_sf"/>
</dbReference>